<reference evidence="1" key="1">
    <citation type="submission" date="2021-02" db="EMBL/GenBank/DDBJ databases">
        <authorList>
            <person name="Dougan E. K."/>
            <person name="Rhodes N."/>
            <person name="Thang M."/>
            <person name="Chan C."/>
        </authorList>
    </citation>
    <scope>NUCLEOTIDE SEQUENCE</scope>
</reference>
<dbReference type="PANTHER" id="PTHR33050:SF7">
    <property type="entry name" value="RIBONUCLEASE H"/>
    <property type="match status" value="1"/>
</dbReference>
<gene>
    <name evidence="1" type="ORF">SNEC2469_LOCUS24014</name>
</gene>
<dbReference type="OrthoDB" id="431451at2759"/>
<feature type="non-terminal residue" evidence="1">
    <location>
        <position position="1"/>
    </location>
</feature>
<name>A0A812Z4B5_9DINO</name>
<dbReference type="EMBL" id="CAJNJA010045631">
    <property type="protein sequence ID" value="CAE7810853.1"/>
    <property type="molecule type" value="Genomic_DNA"/>
</dbReference>
<evidence type="ECO:0008006" key="3">
    <source>
        <dbReference type="Google" id="ProtNLM"/>
    </source>
</evidence>
<dbReference type="InterPro" id="IPR052055">
    <property type="entry name" value="Hepadnavirus_pol/RT"/>
</dbReference>
<organism evidence="1 2">
    <name type="scientific">Symbiodinium necroappetens</name>
    <dbReference type="NCBI Taxonomy" id="1628268"/>
    <lineage>
        <taxon>Eukaryota</taxon>
        <taxon>Sar</taxon>
        <taxon>Alveolata</taxon>
        <taxon>Dinophyceae</taxon>
        <taxon>Suessiales</taxon>
        <taxon>Symbiodiniaceae</taxon>
        <taxon>Symbiodinium</taxon>
    </lineage>
</organism>
<dbReference type="PANTHER" id="PTHR33050">
    <property type="entry name" value="REVERSE TRANSCRIPTASE DOMAIN-CONTAINING PROTEIN"/>
    <property type="match status" value="1"/>
</dbReference>
<dbReference type="Proteomes" id="UP000601435">
    <property type="component" value="Unassembled WGS sequence"/>
</dbReference>
<feature type="non-terminal residue" evidence="1">
    <location>
        <position position="514"/>
    </location>
</feature>
<accession>A0A812Z4B5</accession>
<sequence>VALQALQNESSLSQADVEFQADRYANSSRGPRESRWKLWCAFAERCEVPPLPVTTDLIDKIGALFKQGRYRSAAQYYSVAKSEHRSQGYDWSPALDHAVAQAVRSITRRTGPSAAKLDFPLERIESPSDVGIVAAWFLLRGLEIGLSPKLRMHTAYAFGRTTQAAIGLWKAEAPFFGDGQGEVAVWPRQVVLRWAQHAFRVAGWGSAAICRYVQEAALADPTQVARAVVDRSAPWSQTAFEDKECLYITSGFRHCPLCFPDEAAVVSVLEPPELPKEASLTFREYFTTCSRTGVRYRLSWNRSGQESSSTVDTPPYLGAPTVVAGALQCSTDFRSPPVLSAIDHEGAYRSITVRDPHECGLLLPGDPPTLWSHFSFPFGSVGSVWGYLRVADVVSFLSIALLLMFAAHYVDDFFSIEQAATASRAFAAFQAFHRMLGFRMKEEKSKPPDRQQTLLGIEWSFQNQALFASPGEARIAKLSQTIRDYLQSDRMSASECAALTVKLCFTCTWVFNCV</sequence>
<protein>
    <recommendedName>
        <fullName evidence="3">Reverse transcriptase domain-containing protein</fullName>
    </recommendedName>
</protein>
<proteinExistence type="predicted"/>
<evidence type="ECO:0000313" key="1">
    <source>
        <dbReference type="EMBL" id="CAE7810853.1"/>
    </source>
</evidence>
<evidence type="ECO:0000313" key="2">
    <source>
        <dbReference type="Proteomes" id="UP000601435"/>
    </source>
</evidence>
<keyword evidence="2" id="KW-1185">Reference proteome</keyword>
<dbReference type="AlphaFoldDB" id="A0A812Z4B5"/>
<comment type="caution">
    <text evidence="1">The sequence shown here is derived from an EMBL/GenBank/DDBJ whole genome shotgun (WGS) entry which is preliminary data.</text>
</comment>